<dbReference type="SUPFAM" id="SSF47413">
    <property type="entry name" value="lambda repressor-like DNA-binding domains"/>
    <property type="match status" value="1"/>
</dbReference>
<dbReference type="Gene3D" id="1.10.260.40">
    <property type="entry name" value="lambda repressor-like DNA-binding domains"/>
    <property type="match status" value="1"/>
</dbReference>
<dbReference type="InterPro" id="IPR046335">
    <property type="entry name" value="LacI/GalR-like_sensor"/>
</dbReference>
<keyword evidence="3" id="KW-0804">Transcription</keyword>
<dbReference type="RefSeq" id="WP_168676458.1">
    <property type="nucleotide sequence ID" value="NZ_JAAXOY010000002.1"/>
</dbReference>
<reference evidence="5 6" key="1">
    <citation type="submission" date="2020-04" db="EMBL/GenBank/DDBJ databases">
        <title>MicrobeNet Type strains.</title>
        <authorList>
            <person name="Nicholson A.C."/>
        </authorList>
    </citation>
    <scope>NUCLEOTIDE SEQUENCE [LARGE SCALE GENOMIC DNA]</scope>
    <source>
        <strain evidence="5 6">ATCC BAA-787</strain>
    </source>
</reference>
<evidence type="ECO:0000313" key="6">
    <source>
        <dbReference type="Proteomes" id="UP000777774"/>
    </source>
</evidence>
<proteinExistence type="predicted"/>
<dbReference type="Pfam" id="PF13377">
    <property type="entry name" value="Peripla_BP_3"/>
    <property type="match status" value="1"/>
</dbReference>
<keyword evidence="2 5" id="KW-0238">DNA-binding</keyword>
<evidence type="ECO:0000259" key="4">
    <source>
        <dbReference type="PROSITE" id="PS50932"/>
    </source>
</evidence>
<dbReference type="EMBL" id="JAAXOY010000002">
    <property type="protein sequence ID" value="NKY38088.1"/>
    <property type="molecule type" value="Genomic_DNA"/>
</dbReference>
<dbReference type="PANTHER" id="PTHR30146:SF109">
    <property type="entry name" value="HTH-TYPE TRANSCRIPTIONAL REGULATOR GALS"/>
    <property type="match status" value="1"/>
</dbReference>
<dbReference type="InterPro" id="IPR000843">
    <property type="entry name" value="HTH_LacI"/>
</dbReference>
<dbReference type="Pfam" id="PF00356">
    <property type="entry name" value="LacI"/>
    <property type="match status" value="1"/>
</dbReference>
<keyword evidence="1" id="KW-0805">Transcription regulation</keyword>
<organism evidence="5 6">
    <name type="scientific">Cellulomonas septica</name>
    <dbReference type="NCBI Taxonomy" id="285080"/>
    <lineage>
        <taxon>Bacteria</taxon>
        <taxon>Bacillati</taxon>
        <taxon>Actinomycetota</taxon>
        <taxon>Actinomycetes</taxon>
        <taxon>Micrococcales</taxon>
        <taxon>Cellulomonadaceae</taxon>
        <taxon>Cellulomonas</taxon>
    </lineage>
</organism>
<protein>
    <submittedName>
        <fullName evidence="5">LacI family DNA-binding transcriptional regulator</fullName>
    </submittedName>
</protein>
<comment type="caution">
    <text evidence="5">The sequence shown here is derived from an EMBL/GenBank/DDBJ whole genome shotgun (WGS) entry which is preliminary data.</text>
</comment>
<dbReference type="CDD" id="cd01392">
    <property type="entry name" value="HTH_LacI"/>
    <property type="match status" value="1"/>
</dbReference>
<dbReference type="PROSITE" id="PS50932">
    <property type="entry name" value="HTH_LACI_2"/>
    <property type="match status" value="1"/>
</dbReference>
<dbReference type="PANTHER" id="PTHR30146">
    <property type="entry name" value="LACI-RELATED TRANSCRIPTIONAL REPRESSOR"/>
    <property type="match status" value="1"/>
</dbReference>
<sequence length="338" mass="35126">MTDVARLAGVSVQTVSRVVNDHPNVAPQVRERVRTAMHQLRYRRNRAARSLATQRSMSIGVVCYGLAQHGPSEALTGIVASAREAGYTTNLVAVGTLDAASLRAALAYLADDRVDGIVLLAPVEAAARATRGLPSDVPVVVFEPGGTPGPTTFAADEALGARMATEHLLRLGHTSVLHLSGPVGWLATEARARGWREALDTAGAPAADPIPTRWDAASGFAAAGTVATRADVTAVFVANDQTALGLVRGLHDHGVRVPADVAVVGFDDHPQSAYFHPALTTVRVDFPALGRLAVTKVLALVAGGTAAGLPADAPVVPELLVRESCGPPPARPREHPLT</sequence>
<dbReference type="CDD" id="cd01574">
    <property type="entry name" value="PBP1_LacI"/>
    <property type="match status" value="1"/>
</dbReference>
<dbReference type="InterPro" id="IPR010982">
    <property type="entry name" value="Lambda_DNA-bd_dom_sf"/>
</dbReference>
<keyword evidence="6" id="KW-1185">Reference proteome</keyword>
<accession>A0ABX1JZA4</accession>
<dbReference type="PROSITE" id="PS00356">
    <property type="entry name" value="HTH_LACI_1"/>
    <property type="match status" value="1"/>
</dbReference>
<dbReference type="SMART" id="SM00354">
    <property type="entry name" value="HTH_LACI"/>
    <property type="match status" value="1"/>
</dbReference>
<dbReference type="Gene3D" id="3.40.50.2300">
    <property type="match status" value="2"/>
</dbReference>
<evidence type="ECO:0000256" key="3">
    <source>
        <dbReference type="ARBA" id="ARBA00023163"/>
    </source>
</evidence>
<dbReference type="InterPro" id="IPR028082">
    <property type="entry name" value="Peripla_BP_I"/>
</dbReference>
<evidence type="ECO:0000256" key="2">
    <source>
        <dbReference type="ARBA" id="ARBA00023125"/>
    </source>
</evidence>
<gene>
    <name evidence="5" type="ORF">HGA02_00690</name>
</gene>
<evidence type="ECO:0000313" key="5">
    <source>
        <dbReference type="EMBL" id="NKY38088.1"/>
    </source>
</evidence>
<evidence type="ECO:0000256" key="1">
    <source>
        <dbReference type="ARBA" id="ARBA00023015"/>
    </source>
</evidence>
<feature type="domain" description="HTH lacI-type" evidence="4">
    <location>
        <begin position="1"/>
        <end position="53"/>
    </location>
</feature>
<dbReference type="Proteomes" id="UP000777774">
    <property type="component" value="Unassembled WGS sequence"/>
</dbReference>
<dbReference type="SUPFAM" id="SSF53822">
    <property type="entry name" value="Periplasmic binding protein-like I"/>
    <property type="match status" value="1"/>
</dbReference>
<name>A0ABX1JZA4_9CELL</name>
<dbReference type="GO" id="GO:0003677">
    <property type="term" value="F:DNA binding"/>
    <property type="evidence" value="ECO:0007669"/>
    <property type="project" value="UniProtKB-KW"/>
</dbReference>